<proteinExistence type="predicted"/>
<dbReference type="EMBL" id="NESQ01000456">
    <property type="protein sequence ID" value="PUU72837.1"/>
    <property type="molecule type" value="Genomic_DNA"/>
</dbReference>
<accession>A0A2T6ZBG5</accession>
<evidence type="ECO:0000313" key="2">
    <source>
        <dbReference type="Proteomes" id="UP000244722"/>
    </source>
</evidence>
<organism evidence="1 2">
    <name type="scientific">Tuber borchii</name>
    <name type="common">White truffle</name>
    <dbReference type="NCBI Taxonomy" id="42251"/>
    <lineage>
        <taxon>Eukaryota</taxon>
        <taxon>Fungi</taxon>
        <taxon>Dikarya</taxon>
        <taxon>Ascomycota</taxon>
        <taxon>Pezizomycotina</taxon>
        <taxon>Pezizomycetes</taxon>
        <taxon>Pezizales</taxon>
        <taxon>Tuberaceae</taxon>
        <taxon>Tuber</taxon>
    </lineage>
</organism>
<protein>
    <submittedName>
        <fullName evidence="1">Uncharacterized protein</fullName>
    </submittedName>
</protein>
<dbReference type="AlphaFoldDB" id="A0A2T6ZBG5"/>
<reference evidence="1 2" key="1">
    <citation type="submission" date="2017-04" db="EMBL/GenBank/DDBJ databases">
        <title>Draft genome sequence of Tuber borchii Vittad., a whitish edible truffle.</title>
        <authorList>
            <consortium name="DOE Joint Genome Institute"/>
            <person name="Murat C."/>
            <person name="Kuo A."/>
            <person name="Barry K.W."/>
            <person name="Clum A."/>
            <person name="Dockter R.B."/>
            <person name="Fauchery L."/>
            <person name="Iotti M."/>
            <person name="Kohler A."/>
            <person name="Labutti K."/>
            <person name="Lindquist E.A."/>
            <person name="Lipzen A."/>
            <person name="Ohm R.A."/>
            <person name="Wang M."/>
            <person name="Grigoriev I.V."/>
            <person name="Zambonelli A."/>
            <person name="Martin F.M."/>
        </authorList>
    </citation>
    <scope>NUCLEOTIDE SEQUENCE [LARGE SCALE GENOMIC DNA]</scope>
    <source>
        <strain evidence="1 2">Tbo3840</strain>
    </source>
</reference>
<keyword evidence="2" id="KW-1185">Reference proteome</keyword>
<sequence>MNAINNIFIRAAVLGNGEPDIIPLPRLRPAATIPVDHCFFDMKGFPQSSLDKYSNLQPSLFSHPYLYSFSWCHKVIRFFYMIDFEKTGMHSLVIGQMYWLGVKISEHKSENVELQRKEMVSRFLNWDKAEYEGILAAVGAGIYIRATVHSMKMMCSGSMSCSVIMGLVHCEIMDSDSDSEIEVYPVNS</sequence>
<name>A0A2T6ZBG5_TUBBO</name>
<comment type="caution">
    <text evidence="1">The sequence shown here is derived from an EMBL/GenBank/DDBJ whole genome shotgun (WGS) entry which is preliminary data.</text>
</comment>
<evidence type="ECO:0000313" key="1">
    <source>
        <dbReference type="EMBL" id="PUU72837.1"/>
    </source>
</evidence>
<dbReference type="Proteomes" id="UP000244722">
    <property type="component" value="Unassembled WGS sequence"/>
</dbReference>
<gene>
    <name evidence="1" type="ORF">B9Z19DRAFT_1069457</name>
</gene>